<dbReference type="InterPro" id="IPR027417">
    <property type="entry name" value="P-loop_NTPase"/>
</dbReference>
<protein>
    <submittedName>
        <fullName evidence="1">Twitching motility protein PilT</fullName>
    </submittedName>
</protein>
<dbReference type="AlphaFoldDB" id="A0A150WBL0"/>
<organism evidence="1 2">
    <name type="scientific">Bdellovibrio bacteriovorus</name>
    <dbReference type="NCBI Taxonomy" id="959"/>
    <lineage>
        <taxon>Bacteria</taxon>
        <taxon>Pseudomonadati</taxon>
        <taxon>Bdellovibrionota</taxon>
        <taxon>Bdellovibrionia</taxon>
        <taxon>Bdellovibrionales</taxon>
        <taxon>Pseudobdellovibrionaceae</taxon>
        <taxon>Bdellovibrio</taxon>
    </lineage>
</organism>
<dbReference type="Proteomes" id="UP000075391">
    <property type="component" value="Unassembled WGS sequence"/>
</dbReference>
<proteinExistence type="predicted"/>
<dbReference type="RefSeq" id="WP_063245099.1">
    <property type="nucleotide sequence ID" value="NZ_LUKF01000020.1"/>
</dbReference>
<dbReference type="EMBL" id="LUKF01000020">
    <property type="protein sequence ID" value="KYG60326.1"/>
    <property type="molecule type" value="Genomic_DNA"/>
</dbReference>
<evidence type="ECO:0000313" key="1">
    <source>
        <dbReference type="EMBL" id="KYG60326.1"/>
    </source>
</evidence>
<dbReference type="OrthoDB" id="5289133at2"/>
<gene>
    <name evidence="1" type="ORF">AZI85_12690</name>
</gene>
<accession>A0A150WBL0</accession>
<comment type="caution">
    <text evidence="1">The sequence shown here is derived from an EMBL/GenBank/DDBJ whole genome shotgun (WGS) entry which is preliminary data.</text>
</comment>
<dbReference type="Gene3D" id="3.40.50.300">
    <property type="entry name" value="P-loop containing nucleotide triphosphate hydrolases"/>
    <property type="match status" value="1"/>
</dbReference>
<name>A0A150WBL0_BDEBC</name>
<reference evidence="1 2" key="1">
    <citation type="submission" date="2016-03" db="EMBL/GenBank/DDBJ databases">
        <authorList>
            <person name="Ploux O."/>
        </authorList>
    </citation>
    <scope>NUCLEOTIDE SEQUENCE [LARGE SCALE GENOMIC DNA]</scope>
    <source>
        <strain evidence="1 2">BER2</strain>
    </source>
</reference>
<dbReference type="Gene3D" id="3.30.450.90">
    <property type="match status" value="1"/>
</dbReference>
<sequence length="347" mass="38231">MSLTELLLQAKAKKAEEFLFVVGSEPRVRLSSGWTSLRTSPALVTEWNLLQQSLLSNQQKAVLDTTGVVQGEASFENVRIGFSFFQQDTTMKAVLDMDLDGGRQEISLPPSLMESCARMKGLVLLSGPGEAGQVWALHKILQKLSEEKAFVGVVFSRKAFPQVKEAKACYLYHNGDFSKPEERESLMAGVDMVVFEGFADDESLLEAMTLAERGLFVIYSMKAPSLTNALRRSLSVLGEKFGEHGAPRFSEILSLAAGQYAVSGLAGAKVFAHEVLLMKPQVRSLIEAEDLKGLDSLMNHAQENSGILTLNQSLLQHLIRRRVDLKTAFEVSRDPDNLDQLLKKVGI</sequence>
<evidence type="ECO:0000313" key="2">
    <source>
        <dbReference type="Proteomes" id="UP000075391"/>
    </source>
</evidence>